<dbReference type="InterPro" id="IPR025166">
    <property type="entry name" value="Integrase_DNA_bind_dom"/>
</dbReference>
<dbReference type="InterPro" id="IPR011010">
    <property type="entry name" value="DNA_brk_join_enz"/>
</dbReference>
<protein>
    <submittedName>
        <fullName evidence="8">Integrase</fullName>
    </submittedName>
</protein>
<dbReference type="InterPro" id="IPR038488">
    <property type="entry name" value="Integrase_DNA-bd_sf"/>
</dbReference>
<dbReference type="AlphaFoldDB" id="A0A1I4E839"/>
<evidence type="ECO:0000259" key="7">
    <source>
        <dbReference type="PROSITE" id="PS51900"/>
    </source>
</evidence>
<dbReference type="GO" id="GO:0015074">
    <property type="term" value="P:DNA integration"/>
    <property type="evidence" value="ECO:0007669"/>
    <property type="project" value="UniProtKB-KW"/>
</dbReference>
<evidence type="ECO:0000313" key="8">
    <source>
        <dbReference type="EMBL" id="SFL01329.1"/>
    </source>
</evidence>
<feature type="domain" description="Tyr recombinase" evidence="6">
    <location>
        <begin position="214"/>
        <end position="394"/>
    </location>
</feature>
<dbReference type="Gene3D" id="3.30.160.390">
    <property type="entry name" value="Integrase, DNA-binding domain"/>
    <property type="match status" value="1"/>
</dbReference>
<reference evidence="9" key="1">
    <citation type="submission" date="2016-10" db="EMBL/GenBank/DDBJ databases">
        <authorList>
            <person name="Varghese N."/>
            <person name="Submissions S."/>
        </authorList>
    </citation>
    <scope>NUCLEOTIDE SEQUENCE [LARGE SCALE GENOMIC DNA]</scope>
    <source>
        <strain evidence="9">Nm69</strain>
    </source>
</reference>
<comment type="similarity">
    <text evidence="1">Belongs to the 'phage' integrase family.</text>
</comment>
<feature type="domain" description="Core-binding (CB)" evidence="7">
    <location>
        <begin position="105"/>
        <end position="186"/>
    </location>
</feature>
<keyword evidence="2" id="KW-0229">DNA integration</keyword>
<gene>
    <name evidence="8" type="ORF">SAMN05216302_102625</name>
</gene>
<dbReference type="InterPro" id="IPR053876">
    <property type="entry name" value="Phage_int_M"/>
</dbReference>
<dbReference type="RefSeq" id="WP_090701427.1">
    <property type="nucleotide sequence ID" value="NZ_FOSP01000026.1"/>
</dbReference>
<dbReference type="STRING" id="52441.SAMN05216302_102625"/>
<dbReference type="Pfam" id="PF13356">
    <property type="entry name" value="Arm-DNA-bind_3"/>
    <property type="match status" value="1"/>
</dbReference>
<evidence type="ECO:0000256" key="4">
    <source>
        <dbReference type="ARBA" id="ARBA00023172"/>
    </source>
</evidence>
<dbReference type="GO" id="GO:0003677">
    <property type="term" value="F:DNA binding"/>
    <property type="evidence" value="ECO:0007669"/>
    <property type="project" value="UniProtKB-UniRule"/>
</dbReference>
<dbReference type="Proteomes" id="UP000199533">
    <property type="component" value="Unassembled WGS sequence"/>
</dbReference>
<dbReference type="GO" id="GO:0006310">
    <property type="term" value="P:DNA recombination"/>
    <property type="evidence" value="ECO:0007669"/>
    <property type="project" value="UniProtKB-KW"/>
</dbReference>
<name>A0A1I4E839_9PROT</name>
<dbReference type="CDD" id="cd00801">
    <property type="entry name" value="INT_P4_C"/>
    <property type="match status" value="1"/>
</dbReference>
<evidence type="ECO:0000256" key="5">
    <source>
        <dbReference type="PROSITE-ProRule" id="PRU01248"/>
    </source>
</evidence>
<keyword evidence="9" id="KW-1185">Reference proteome</keyword>
<dbReference type="InterPro" id="IPR010998">
    <property type="entry name" value="Integrase_recombinase_N"/>
</dbReference>
<evidence type="ECO:0000259" key="6">
    <source>
        <dbReference type="PROSITE" id="PS51898"/>
    </source>
</evidence>
<organism evidence="8 9">
    <name type="scientific">Nitrosomonas aestuarii</name>
    <dbReference type="NCBI Taxonomy" id="52441"/>
    <lineage>
        <taxon>Bacteria</taxon>
        <taxon>Pseudomonadati</taxon>
        <taxon>Pseudomonadota</taxon>
        <taxon>Betaproteobacteria</taxon>
        <taxon>Nitrosomonadales</taxon>
        <taxon>Nitrosomonadaceae</taxon>
        <taxon>Nitrosomonas</taxon>
    </lineage>
</organism>
<dbReference type="Gene3D" id="1.10.443.10">
    <property type="entry name" value="Intergrase catalytic core"/>
    <property type="match status" value="1"/>
</dbReference>
<dbReference type="Gene3D" id="1.10.150.130">
    <property type="match status" value="1"/>
</dbReference>
<dbReference type="Pfam" id="PF22022">
    <property type="entry name" value="Phage_int_M"/>
    <property type="match status" value="1"/>
</dbReference>
<dbReference type="SUPFAM" id="SSF56349">
    <property type="entry name" value="DNA breaking-rejoining enzymes"/>
    <property type="match status" value="1"/>
</dbReference>
<dbReference type="InterPro" id="IPR044068">
    <property type="entry name" value="CB"/>
</dbReference>
<evidence type="ECO:0000256" key="3">
    <source>
        <dbReference type="ARBA" id="ARBA00023125"/>
    </source>
</evidence>
<keyword evidence="3 5" id="KW-0238">DNA-binding</keyword>
<dbReference type="PANTHER" id="PTHR30629:SF2">
    <property type="entry name" value="PROPHAGE INTEGRASE INTS-RELATED"/>
    <property type="match status" value="1"/>
</dbReference>
<dbReference type="InterPro" id="IPR050808">
    <property type="entry name" value="Phage_Integrase"/>
</dbReference>
<evidence type="ECO:0000313" key="9">
    <source>
        <dbReference type="Proteomes" id="UP000199533"/>
    </source>
</evidence>
<dbReference type="PROSITE" id="PS51898">
    <property type="entry name" value="TYR_RECOMBINASE"/>
    <property type="match status" value="1"/>
</dbReference>
<keyword evidence="4" id="KW-0233">DNA recombination</keyword>
<sequence length="417" mass="46891">MSGGIGGKLTDKACKAFVAQKSHGKKLSDGGGLYLFITPAGSAVWRIKYRIDGKEKTYSVGSYPVISLAVARTDLAEVKALLRENKDPVTQRRIKRAESSAASNNTFEAMASEWLRMKQREWSAGHYTKSERAFERDIYPAIGKLPIASITPAIVAKAIEDIHKRDVLETATRILQHLSGVFRYAQAKGLCRDNPALPAREILPRKKNSGRMPALLEFVSLGDVLRRADMARTSPSVRMAHRLCAFTAARIDNIITAEWKEFDLDSDQAIWTIPRTKMKVKSRFIDHRIPLPDEITSELKQWQTISGKQSFLFPSPAGNKHIGCESIEKMYRVTLQLKGTHVPHGWRSSFSTLAKDNNFERDVIELALDHAHDNEVARAYDRGERFEKRIQLYDWWGKQLAAAQHGAIVIPLKAKAT</sequence>
<dbReference type="InterPro" id="IPR002104">
    <property type="entry name" value="Integrase_catalytic"/>
</dbReference>
<dbReference type="EMBL" id="FOSP01000026">
    <property type="protein sequence ID" value="SFL01329.1"/>
    <property type="molecule type" value="Genomic_DNA"/>
</dbReference>
<dbReference type="OrthoDB" id="9775880at2"/>
<accession>A0A1I4E839</accession>
<evidence type="ECO:0000256" key="1">
    <source>
        <dbReference type="ARBA" id="ARBA00008857"/>
    </source>
</evidence>
<dbReference type="Pfam" id="PF00589">
    <property type="entry name" value="Phage_integrase"/>
    <property type="match status" value="1"/>
</dbReference>
<evidence type="ECO:0000256" key="2">
    <source>
        <dbReference type="ARBA" id="ARBA00022908"/>
    </source>
</evidence>
<dbReference type="PANTHER" id="PTHR30629">
    <property type="entry name" value="PROPHAGE INTEGRASE"/>
    <property type="match status" value="1"/>
</dbReference>
<dbReference type="PROSITE" id="PS51900">
    <property type="entry name" value="CB"/>
    <property type="match status" value="1"/>
</dbReference>
<proteinExistence type="inferred from homology"/>
<dbReference type="InterPro" id="IPR013762">
    <property type="entry name" value="Integrase-like_cat_sf"/>
</dbReference>